<keyword evidence="1" id="KW-1133">Transmembrane helix</keyword>
<dbReference type="Proteomes" id="UP000518752">
    <property type="component" value="Unassembled WGS sequence"/>
</dbReference>
<proteinExistence type="predicted"/>
<keyword evidence="1" id="KW-0472">Membrane</keyword>
<dbReference type="OrthoDB" id="2535105at2759"/>
<organism evidence="3 4">
    <name type="scientific">Collybiopsis confluens</name>
    <dbReference type="NCBI Taxonomy" id="2823264"/>
    <lineage>
        <taxon>Eukaryota</taxon>
        <taxon>Fungi</taxon>
        <taxon>Dikarya</taxon>
        <taxon>Basidiomycota</taxon>
        <taxon>Agaricomycotina</taxon>
        <taxon>Agaricomycetes</taxon>
        <taxon>Agaricomycetidae</taxon>
        <taxon>Agaricales</taxon>
        <taxon>Marasmiineae</taxon>
        <taxon>Omphalotaceae</taxon>
        <taxon>Collybiopsis</taxon>
    </lineage>
</organism>
<evidence type="ECO:0000313" key="3">
    <source>
        <dbReference type="EMBL" id="KAF5375478.1"/>
    </source>
</evidence>
<accession>A0A8H5H2D9</accession>
<feature type="transmembrane region" description="Helical" evidence="1">
    <location>
        <begin position="115"/>
        <end position="134"/>
    </location>
</feature>
<dbReference type="PANTHER" id="PTHR40465:SF1">
    <property type="entry name" value="DUF6534 DOMAIN-CONTAINING PROTEIN"/>
    <property type="match status" value="1"/>
</dbReference>
<gene>
    <name evidence="3" type="ORF">D9757_009953</name>
</gene>
<protein>
    <recommendedName>
        <fullName evidence="2">DUF6534 domain-containing protein</fullName>
    </recommendedName>
</protein>
<sequence length="274" mass="30299">MSYRCNMASGTRTHHIRNGNPEALIAAPKSTGKFLLPEEKSHPQSPSSIRVVQGFFTYRIYVLSPKPYLIPIFSVLLILAQLVTVVTLAVKAITVASVSITVYVEEWGALQVATLWLRVVSDLTVSGSLVYFLIKQRNSAYQSTILIVDKLIRWAIGKLLYWIVVVNTDVDLWAETSHGYNSVGDQLFSNTLMANINSRASLRTINSSLGHVGTIRNSFVADNSGQRMNNTIEGNLNVTVTTELETFGASEVAKPRGWPMIELEPGGYVDRPRV</sequence>
<dbReference type="AlphaFoldDB" id="A0A8H5H2D9"/>
<dbReference type="PANTHER" id="PTHR40465">
    <property type="entry name" value="CHROMOSOME 1, WHOLE GENOME SHOTGUN SEQUENCE"/>
    <property type="match status" value="1"/>
</dbReference>
<comment type="caution">
    <text evidence="3">The sequence shown here is derived from an EMBL/GenBank/DDBJ whole genome shotgun (WGS) entry which is preliminary data.</text>
</comment>
<evidence type="ECO:0000259" key="2">
    <source>
        <dbReference type="Pfam" id="PF20152"/>
    </source>
</evidence>
<name>A0A8H5H2D9_9AGAR</name>
<dbReference type="EMBL" id="JAACJN010000097">
    <property type="protein sequence ID" value="KAF5375478.1"/>
    <property type="molecule type" value="Genomic_DNA"/>
</dbReference>
<keyword evidence="1" id="KW-0812">Transmembrane</keyword>
<keyword evidence="4" id="KW-1185">Reference proteome</keyword>
<feature type="domain" description="DUF6534" evidence="2">
    <location>
        <begin position="119"/>
        <end position="201"/>
    </location>
</feature>
<feature type="transmembrane region" description="Helical" evidence="1">
    <location>
        <begin position="68"/>
        <end position="95"/>
    </location>
</feature>
<dbReference type="InterPro" id="IPR045339">
    <property type="entry name" value="DUF6534"/>
</dbReference>
<reference evidence="3 4" key="1">
    <citation type="journal article" date="2020" name="ISME J.">
        <title>Uncovering the hidden diversity of litter-decomposition mechanisms in mushroom-forming fungi.</title>
        <authorList>
            <person name="Floudas D."/>
            <person name="Bentzer J."/>
            <person name="Ahren D."/>
            <person name="Johansson T."/>
            <person name="Persson P."/>
            <person name="Tunlid A."/>
        </authorList>
    </citation>
    <scope>NUCLEOTIDE SEQUENCE [LARGE SCALE GENOMIC DNA]</scope>
    <source>
        <strain evidence="3 4">CBS 406.79</strain>
    </source>
</reference>
<dbReference type="Pfam" id="PF20152">
    <property type="entry name" value="DUF6534"/>
    <property type="match status" value="1"/>
</dbReference>
<evidence type="ECO:0000256" key="1">
    <source>
        <dbReference type="SAM" id="Phobius"/>
    </source>
</evidence>
<evidence type="ECO:0000313" key="4">
    <source>
        <dbReference type="Proteomes" id="UP000518752"/>
    </source>
</evidence>